<dbReference type="InterPro" id="IPR013783">
    <property type="entry name" value="Ig-like_fold"/>
</dbReference>
<dbReference type="CDD" id="cd14745">
    <property type="entry name" value="GH66"/>
    <property type="match status" value="1"/>
</dbReference>
<sequence length="1331" mass="142421">MLSLPSMLFLLAFGMVLSVSAGTTHADELANQTAKVADEASIVVSTSQAAVEQPQSQEKEISPAMEEDTSNLSLKPNAQQESQSPDSSTELQDPAEQTPPETSDASAPATTSADSVEKYAQDATQNQSSTSNGPGVIRATSAQVTATRSVVSSQSGDAIVDLSADKASYRQGEDVNLSVDFKNTTDKEQDVTVYADVYYIDNKLGTYKFSKHLKAGEGYKMQSGDLKIPASQFENNHGYLLKVRVADADNNTLSEVNKAIAVESDWTKFPRYGIVGGSQDTNNSLLSKDADRYRAEIEKMKNMNINSYFFYDVYKTATNPFPSDEDTFKQDWNTWSGSEIDTQAVKDIVNQVHDGGAVAMLYNMILAENTNTGEAPVLPETEYAYNSDDRGYGAQGQPMSYTVKIPKDGQEEDVEIQRYYNPTSKLWQDYIADKMGQAMKNGGFDGWQGDTIGDNEVYSYADKDSNDPSKKFWLTEGYAEFLRAIKEKLPNYYLTVNDVNGEQIYRLKDGNQDVIYNEIWPFGGSALGDGRSQTEYGDLKARVDEVRKVTGKSLIVGAYMEGSENGGSKADAEAGKSLQTDAVLLTSASIAAAGGYHMSLAVLANQQDETDGGQGIGVLQTAYYPTQSLKTSSELTRKNNDYQQFITAYENVLRDGVENDDAQVNTFDSNGQKLSTDAKGITGNQVWTYGKKGDNFRTVQLLNLMGINSDWKNEDGLAANKTPDEQTNLTVKYALGDVSMEDAQRMANQTYVTSPDDWSKSNLQKVSASVKTDENGKPVLVINVPKLTLWDVVYISNADQESAPEADQAQTPAAQSSDDKVAENETSQPAADAKEQTSEPAQDQAAPAEQGQAINQAESPATEPEAEVTPATAEPAKVDAPEANQAADRAVSPEPASQEQAASQSQPEANQTPASNETPATQENSEQPELNEPTAQTQPSSQVSPANTSVTPVAERPTNQGQAADKADQAPTNSTSTPESTSPVEPAATDQSSDTPIVPAGNLSVQPAEIETPTVPDKQGDSKANQSSTETPVADQVPAVAEQPQATEPNQAKPSVDKAAAPEAAKPDSTQAADTSNPAKEADDPEVDETKSEVTPDSGTDKAPEAGQVDSDKAPTVKPSTPENNDNQPNNANDADKNKTNEADSNKANQDSTKGSSTDQSGKSTTPEDGPDNSGPEDPETKPSDPNTDTSDQEQVKPSLPVVPNQTVDDPKTDDTDTPANTDSAKSKKVADADKNKVATDSEGRQKSSEFPKEATDLEKVGQPASPQVAGVKSSVATSPEKKSEPVSKTSTTSSSDKLPKTGDHKTVVLIIVLGLVFVGMTGLLARHEKK</sequence>
<dbReference type="PROSITE" id="PS50847">
    <property type="entry name" value="GRAM_POS_ANCHORING"/>
    <property type="match status" value="1"/>
</dbReference>
<feature type="compositionally biased region" description="Polar residues" evidence="6">
    <location>
        <begin position="1022"/>
        <end position="1031"/>
    </location>
</feature>
<gene>
    <name evidence="10" type="ORF">DK182_10230</name>
</gene>
<evidence type="ECO:0000256" key="7">
    <source>
        <dbReference type="SAM" id="Phobius"/>
    </source>
</evidence>
<evidence type="ECO:0000313" key="11">
    <source>
        <dbReference type="Proteomes" id="UP000245369"/>
    </source>
</evidence>
<feature type="compositionally biased region" description="Polar residues" evidence="6">
    <location>
        <begin position="910"/>
        <end position="962"/>
    </location>
</feature>
<feature type="compositionally biased region" description="Basic and acidic residues" evidence="6">
    <location>
        <begin position="1134"/>
        <end position="1145"/>
    </location>
</feature>
<feature type="compositionally biased region" description="Low complexity" evidence="6">
    <location>
        <begin position="892"/>
        <end position="909"/>
    </location>
</feature>
<feature type="signal peptide" evidence="8">
    <location>
        <begin position="1"/>
        <end position="21"/>
    </location>
</feature>
<protein>
    <submittedName>
        <fullName evidence="10">LPXTG cell wall anchor domain-containing protein</fullName>
    </submittedName>
</protein>
<evidence type="ECO:0000256" key="6">
    <source>
        <dbReference type="SAM" id="MobiDB-lite"/>
    </source>
</evidence>
<feature type="region of interest" description="Disordered" evidence="6">
    <location>
        <begin position="801"/>
        <end position="1304"/>
    </location>
</feature>
<comment type="similarity">
    <text evidence="1">Belongs to the glycosyl hydrolase 66 family.</text>
</comment>
<dbReference type="Gene3D" id="2.60.40.10">
    <property type="entry name" value="Immunoglobulins"/>
    <property type="match status" value="1"/>
</dbReference>
<dbReference type="InterPro" id="IPR019931">
    <property type="entry name" value="LPXTG_anchor"/>
</dbReference>
<keyword evidence="5" id="KW-0572">Peptidoglycan-anchor</keyword>
<feature type="compositionally biased region" description="Low complexity" evidence="6">
    <location>
        <begin position="1057"/>
        <end position="1068"/>
    </location>
</feature>
<feature type="compositionally biased region" description="Basic and acidic residues" evidence="6">
    <location>
        <begin position="1225"/>
        <end position="1260"/>
    </location>
</feature>
<dbReference type="NCBIfam" id="TIGR01167">
    <property type="entry name" value="LPXTG_anchor"/>
    <property type="match status" value="1"/>
</dbReference>
<dbReference type="RefSeq" id="WP_050585017.1">
    <property type="nucleotide sequence ID" value="NZ_CP029490.1"/>
</dbReference>
<dbReference type="Proteomes" id="UP000245369">
    <property type="component" value="Chromosome"/>
</dbReference>
<accession>A0ABN5LNP0</accession>
<dbReference type="InterPro" id="IPR025092">
    <property type="entry name" value="Glyco_hydro_66"/>
</dbReference>
<feature type="chain" id="PRO_5045238704" evidence="8">
    <location>
        <begin position="22"/>
        <end position="1331"/>
    </location>
</feature>
<dbReference type="Pfam" id="PF13199">
    <property type="entry name" value="Glyco_hydro_66"/>
    <property type="match status" value="1"/>
</dbReference>
<feature type="compositionally biased region" description="Low complexity" evidence="6">
    <location>
        <begin position="1121"/>
        <end position="1133"/>
    </location>
</feature>
<proteinExistence type="inferred from homology"/>
<feature type="region of interest" description="Disordered" evidence="6">
    <location>
        <begin position="47"/>
        <end position="136"/>
    </location>
</feature>
<keyword evidence="7" id="KW-0472">Membrane</keyword>
<feature type="compositionally biased region" description="Basic and acidic residues" evidence="6">
    <location>
        <begin position="1088"/>
        <end position="1115"/>
    </location>
</feature>
<feature type="compositionally biased region" description="Polar residues" evidence="6">
    <location>
        <begin position="1069"/>
        <end position="1078"/>
    </location>
</feature>
<organism evidence="10 11">
    <name type="scientific">Streptococcus sobrinus</name>
    <dbReference type="NCBI Taxonomy" id="1310"/>
    <lineage>
        <taxon>Bacteria</taxon>
        <taxon>Bacillati</taxon>
        <taxon>Bacillota</taxon>
        <taxon>Bacilli</taxon>
        <taxon>Lactobacillales</taxon>
        <taxon>Streptococcaceae</taxon>
        <taxon>Streptococcus</taxon>
    </lineage>
</organism>
<evidence type="ECO:0000256" key="3">
    <source>
        <dbReference type="ARBA" id="ARBA00022525"/>
    </source>
</evidence>
<dbReference type="InterPro" id="IPR013780">
    <property type="entry name" value="Glyco_hydro_b"/>
</dbReference>
<dbReference type="GeneID" id="93924879"/>
<evidence type="ECO:0000313" key="10">
    <source>
        <dbReference type="EMBL" id="AWN21667.1"/>
    </source>
</evidence>
<name>A0ABN5LNP0_9STRE</name>
<feature type="compositionally biased region" description="Polar residues" evidence="6">
    <location>
        <begin position="1044"/>
        <end position="1053"/>
    </location>
</feature>
<keyword evidence="3" id="KW-0964">Secreted</keyword>
<feature type="compositionally biased region" description="Low complexity" evidence="6">
    <location>
        <begin position="98"/>
        <end position="114"/>
    </location>
</feature>
<keyword evidence="4 8" id="KW-0732">Signal</keyword>
<feature type="compositionally biased region" description="Low complexity" evidence="6">
    <location>
        <begin position="1287"/>
        <end position="1297"/>
    </location>
</feature>
<evidence type="ECO:0000256" key="5">
    <source>
        <dbReference type="ARBA" id="ARBA00023088"/>
    </source>
</evidence>
<evidence type="ECO:0000256" key="4">
    <source>
        <dbReference type="ARBA" id="ARBA00022729"/>
    </source>
</evidence>
<feature type="compositionally biased region" description="Polar residues" evidence="6">
    <location>
        <begin position="70"/>
        <end position="91"/>
    </location>
</feature>
<feature type="compositionally biased region" description="Polar residues" evidence="6">
    <location>
        <begin position="47"/>
        <end position="56"/>
    </location>
</feature>
<keyword evidence="2" id="KW-0134">Cell wall</keyword>
<keyword evidence="11" id="KW-1185">Reference proteome</keyword>
<dbReference type="EMBL" id="CP029490">
    <property type="protein sequence ID" value="AWN21667.1"/>
    <property type="molecule type" value="Genomic_DNA"/>
</dbReference>
<feature type="compositionally biased region" description="Polar residues" evidence="6">
    <location>
        <begin position="1146"/>
        <end position="1167"/>
    </location>
</feature>
<evidence type="ECO:0000256" key="1">
    <source>
        <dbReference type="ARBA" id="ARBA00010837"/>
    </source>
</evidence>
<dbReference type="Pfam" id="PF00746">
    <property type="entry name" value="Gram_pos_anchor"/>
    <property type="match status" value="1"/>
</dbReference>
<feature type="domain" description="Gram-positive cocci surface proteins LPxTG" evidence="9">
    <location>
        <begin position="1299"/>
        <end position="1331"/>
    </location>
</feature>
<keyword evidence="7" id="KW-0812">Transmembrane</keyword>
<feature type="compositionally biased region" description="Polar residues" evidence="6">
    <location>
        <begin position="122"/>
        <end position="133"/>
    </location>
</feature>
<feature type="transmembrane region" description="Helical" evidence="7">
    <location>
        <begin position="1308"/>
        <end position="1326"/>
    </location>
</feature>
<reference evidence="10 11" key="1">
    <citation type="submission" date="2018-05" db="EMBL/GenBank/DDBJ databases">
        <title>Complete genome sequences of Streptococcus sobrinus.</title>
        <authorList>
            <person name="Sales M."/>
            <person name="Jensen P.A."/>
        </authorList>
    </citation>
    <scope>NUCLEOTIDE SEQUENCE [LARGE SCALE GENOMIC DNA]</scope>
    <source>
        <strain evidence="10 11">SL1</strain>
    </source>
</reference>
<dbReference type="Gene3D" id="2.60.40.1180">
    <property type="entry name" value="Golgi alpha-mannosidase II"/>
    <property type="match status" value="1"/>
</dbReference>
<keyword evidence="7" id="KW-1133">Transmembrane helix</keyword>
<dbReference type="Gene3D" id="3.20.20.80">
    <property type="entry name" value="Glycosidases"/>
    <property type="match status" value="1"/>
</dbReference>
<evidence type="ECO:0000256" key="2">
    <source>
        <dbReference type="ARBA" id="ARBA00022512"/>
    </source>
</evidence>
<feature type="compositionally biased region" description="Acidic residues" evidence="6">
    <location>
        <begin position="1169"/>
        <end position="1178"/>
    </location>
</feature>
<evidence type="ECO:0000256" key="8">
    <source>
        <dbReference type="SAM" id="SignalP"/>
    </source>
</evidence>
<evidence type="ECO:0000259" key="9">
    <source>
        <dbReference type="PROSITE" id="PS50847"/>
    </source>
</evidence>
<feature type="compositionally biased region" description="Low complexity" evidence="6">
    <location>
        <begin position="971"/>
        <end position="986"/>
    </location>
</feature>
<feature type="compositionally biased region" description="Low complexity" evidence="6">
    <location>
        <begin position="839"/>
        <end position="875"/>
    </location>
</feature>